<dbReference type="InterPro" id="IPR021973">
    <property type="entry name" value="SprA-related"/>
</dbReference>
<evidence type="ECO:0000256" key="1">
    <source>
        <dbReference type="SAM" id="MobiDB-lite"/>
    </source>
</evidence>
<feature type="compositionally biased region" description="Low complexity" evidence="1">
    <location>
        <begin position="73"/>
        <end position="94"/>
    </location>
</feature>
<keyword evidence="2" id="KW-0645">Protease</keyword>
<comment type="caution">
    <text evidence="2">The sequence shown here is derived from an EMBL/GenBank/DDBJ whole genome shotgun (WGS) entry which is preliminary data.</text>
</comment>
<keyword evidence="2" id="KW-0378">Hydrolase</keyword>
<organism evidence="2 3">
    <name type="scientific">Pseudobowmanella zhangzhouensis</name>
    <dbReference type="NCBI Taxonomy" id="1537679"/>
    <lineage>
        <taxon>Bacteria</taxon>
        <taxon>Pseudomonadati</taxon>
        <taxon>Pseudomonadota</taxon>
        <taxon>Gammaproteobacteria</taxon>
        <taxon>Alteromonadales</taxon>
        <taxon>Alteromonadaceae</taxon>
    </lineage>
</organism>
<dbReference type="Proteomes" id="UP001596364">
    <property type="component" value="Unassembled WGS sequence"/>
</dbReference>
<dbReference type="Pfam" id="PF12118">
    <property type="entry name" value="SprA-related"/>
    <property type="match status" value="1"/>
</dbReference>
<dbReference type="GO" id="GO:0008237">
    <property type="term" value="F:metallopeptidase activity"/>
    <property type="evidence" value="ECO:0007669"/>
    <property type="project" value="UniProtKB-KW"/>
</dbReference>
<feature type="region of interest" description="Disordered" evidence="1">
    <location>
        <begin position="1"/>
        <end position="173"/>
    </location>
</feature>
<gene>
    <name evidence="2" type="ORF">ACFP85_00345</name>
</gene>
<accession>A0ABW1XEZ9</accession>
<sequence>MNIVTPLHTAIPYSNSNLNTDQIRRDNQQKEVIPQPSQSENSAAESGLGSESDRVRQPGQAPQPVVYEKPTAQQQVNPQGQQADGNNQDNANDPSAGKQDAEQQRQQQAEAREIEQLEKRDAEVRAHEQAHANTGGEHAGAPQYEFEQGPDGKRYAVGGEVSIDISAEDTPEDTIRKMQQVRSAALAPAEPSPADLRVAAEATQLAAEARADLVREAQAEREQVFNQVFNPDAVDQQGPGPSLEDIVVSGNASPPRRSLEQDDPVAEAGGAEVSAQSPRRSLKSEPDPVAEAGGAEVSLESPREVPAELAQRALRIENYYANVAEAKTQSLSLTA</sequence>
<dbReference type="RefSeq" id="WP_131259500.1">
    <property type="nucleotide sequence ID" value="NZ_JBHSUS010000001.1"/>
</dbReference>
<proteinExistence type="predicted"/>
<feature type="compositionally biased region" description="Basic and acidic residues" evidence="1">
    <location>
        <begin position="110"/>
        <end position="130"/>
    </location>
</feature>
<dbReference type="EMBL" id="JBHSUS010000001">
    <property type="protein sequence ID" value="MFC6438609.1"/>
    <property type="molecule type" value="Genomic_DNA"/>
</dbReference>
<feature type="compositionally biased region" description="Polar residues" evidence="1">
    <location>
        <begin position="12"/>
        <end position="21"/>
    </location>
</feature>
<feature type="region of interest" description="Disordered" evidence="1">
    <location>
        <begin position="226"/>
        <end position="305"/>
    </location>
</feature>
<name>A0ABW1XEZ9_9ALTE</name>
<keyword evidence="2" id="KW-0482">Metalloprotease</keyword>
<protein>
    <submittedName>
        <fullName evidence="2">Metalloprotease CJM1_0395 family protein</fullName>
    </submittedName>
</protein>
<keyword evidence="3" id="KW-1185">Reference proteome</keyword>
<evidence type="ECO:0000313" key="3">
    <source>
        <dbReference type="Proteomes" id="UP001596364"/>
    </source>
</evidence>
<reference evidence="3" key="1">
    <citation type="journal article" date="2019" name="Int. J. Syst. Evol. Microbiol.">
        <title>The Global Catalogue of Microorganisms (GCM) 10K type strain sequencing project: providing services to taxonomists for standard genome sequencing and annotation.</title>
        <authorList>
            <consortium name="The Broad Institute Genomics Platform"/>
            <consortium name="The Broad Institute Genome Sequencing Center for Infectious Disease"/>
            <person name="Wu L."/>
            <person name="Ma J."/>
        </authorList>
    </citation>
    <scope>NUCLEOTIDE SEQUENCE [LARGE SCALE GENOMIC DNA]</scope>
    <source>
        <strain evidence="3">CGMCC 1.16031</strain>
    </source>
</reference>
<feature type="compositionally biased region" description="Polar residues" evidence="1">
    <location>
        <begin position="35"/>
        <end position="44"/>
    </location>
</feature>
<evidence type="ECO:0000313" key="2">
    <source>
        <dbReference type="EMBL" id="MFC6438609.1"/>
    </source>
</evidence>